<proteinExistence type="predicted"/>
<dbReference type="Proteomes" id="UP000053989">
    <property type="component" value="Unassembled WGS sequence"/>
</dbReference>
<name>A0A0C3DG56_9AGAM</name>
<dbReference type="HOGENOM" id="CLU_2979054_0_0_1"/>
<organism evidence="1 2">
    <name type="scientific">Scleroderma citrinum Foug A</name>
    <dbReference type="NCBI Taxonomy" id="1036808"/>
    <lineage>
        <taxon>Eukaryota</taxon>
        <taxon>Fungi</taxon>
        <taxon>Dikarya</taxon>
        <taxon>Basidiomycota</taxon>
        <taxon>Agaricomycotina</taxon>
        <taxon>Agaricomycetes</taxon>
        <taxon>Agaricomycetidae</taxon>
        <taxon>Boletales</taxon>
        <taxon>Sclerodermatineae</taxon>
        <taxon>Sclerodermataceae</taxon>
        <taxon>Scleroderma</taxon>
    </lineage>
</organism>
<dbReference type="STRING" id="1036808.A0A0C3DG56"/>
<reference evidence="2" key="2">
    <citation type="submission" date="2015-01" db="EMBL/GenBank/DDBJ databases">
        <title>Evolutionary Origins and Diversification of the Mycorrhizal Mutualists.</title>
        <authorList>
            <consortium name="DOE Joint Genome Institute"/>
            <consortium name="Mycorrhizal Genomics Consortium"/>
            <person name="Kohler A."/>
            <person name="Kuo A."/>
            <person name="Nagy L.G."/>
            <person name="Floudas D."/>
            <person name="Copeland A."/>
            <person name="Barry K.W."/>
            <person name="Cichocki N."/>
            <person name="Veneault-Fourrey C."/>
            <person name="LaButti K."/>
            <person name="Lindquist E.A."/>
            <person name="Lipzen A."/>
            <person name="Lundell T."/>
            <person name="Morin E."/>
            <person name="Murat C."/>
            <person name="Riley R."/>
            <person name="Ohm R."/>
            <person name="Sun H."/>
            <person name="Tunlid A."/>
            <person name="Henrissat B."/>
            <person name="Grigoriev I.V."/>
            <person name="Hibbett D.S."/>
            <person name="Martin F."/>
        </authorList>
    </citation>
    <scope>NUCLEOTIDE SEQUENCE [LARGE SCALE GENOMIC DNA]</scope>
    <source>
        <strain evidence="2">Foug A</strain>
    </source>
</reference>
<keyword evidence="2" id="KW-1185">Reference proteome</keyword>
<gene>
    <name evidence="1" type="ORF">SCLCIDRAFT_125761</name>
</gene>
<evidence type="ECO:0000313" key="2">
    <source>
        <dbReference type="Proteomes" id="UP000053989"/>
    </source>
</evidence>
<reference evidence="1 2" key="1">
    <citation type="submission" date="2014-04" db="EMBL/GenBank/DDBJ databases">
        <authorList>
            <consortium name="DOE Joint Genome Institute"/>
            <person name="Kuo A."/>
            <person name="Kohler A."/>
            <person name="Nagy L.G."/>
            <person name="Floudas D."/>
            <person name="Copeland A."/>
            <person name="Barry K.W."/>
            <person name="Cichocki N."/>
            <person name="Veneault-Fourrey C."/>
            <person name="LaButti K."/>
            <person name="Lindquist E.A."/>
            <person name="Lipzen A."/>
            <person name="Lundell T."/>
            <person name="Morin E."/>
            <person name="Murat C."/>
            <person name="Sun H."/>
            <person name="Tunlid A."/>
            <person name="Henrissat B."/>
            <person name="Grigoriev I.V."/>
            <person name="Hibbett D.S."/>
            <person name="Martin F."/>
            <person name="Nordberg H.P."/>
            <person name="Cantor M.N."/>
            <person name="Hua S.X."/>
        </authorList>
    </citation>
    <scope>NUCLEOTIDE SEQUENCE [LARGE SCALE GENOMIC DNA]</scope>
    <source>
        <strain evidence="1 2">Foug A</strain>
    </source>
</reference>
<evidence type="ECO:0008006" key="3">
    <source>
        <dbReference type="Google" id="ProtNLM"/>
    </source>
</evidence>
<dbReference type="EMBL" id="KN822071">
    <property type="protein sequence ID" value="KIM59670.1"/>
    <property type="molecule type" value="Genomic_DNA"/>
</dbReference>
<protein>
    <recommendedName>
        <fullName evidence="3">Non-specific serine/threonine protein kinase</fullName>
    </recommendedName>
</protein>
<dbReference type="OrthoDB" id="2672272at2759"/>
<sequence length="67" mass="7656">SGGVEPSIHGDTAQDAGDEGRFSVRLERIDRLKDTYSLDIRCLKGNLRSYKFLYDTIRQRVCFTCVL</sequence>
<dbReference type="InParanoid" id="A0A0C3DG56"/>
<accession>A0A0C3DG56</accession>
<evidence type="ECO:0000313" key="1">
    <source>
        <dbReference type="EMBL" id="KIM59670.1"/>
    </source>
</evidence>
<dbReference type="AlphaFoldDB" id="A0A0C3DG56"/>
<feature type="non-terminal residue" evidence="1">
    <location>
        <position position="1"/>
    </location>
</feature>